<dbReference type="AlphaFoldDB" id="A0AAW9FPS1"/>
<feature type="region of interest" description="Disordered" evidence="1">
    <location>
        <begin position="83"/>
        <end position="105"/>
    </location>
</feature>
<dbReference type="RefSeq" id="WP_234625055.1">
    <property type="nucleotide sequence ID" value="NZ_CP192770.1"/>
</dbReference>
<organism evidence="2">
    <name type="scientific">Agrobacterium rosae</name>
    <dbReference type="NCBI Taxonomy" id="1972867"/>
    <lineage>
        <taxon>Bacteria</taxon>
        <taxon>Pseudomonadati</taxon>
        <taxon>Pseudomonadota</taxon>
        <taxon>Alphaproteobacteria</taxon>
        <taxon>Hyphomicrobiales</taxon>
        <taxon>Rhizobiaceae</taxon>
        <taxon>Rhizobium/Agrobacterium group</taxon>
        <taxon>Agrobacterium</taxon>
    </lineage>
</organism>
<gene>
    <name evidence="2" type="ORF">RMR22_23180</name>
    <name evidence="3" type="ORF">RMS29_24465</name>
</gene>
<proteinExistence type="predicted"/>
<sequence>MRSGIKLAVAVVGMGPSLFSMTGLAEASRNVPWADGYYTPRDQAASCKDPNFEVYDWVLRFQKKGRAEMGTSEGVCTVSNFKSKGGGRYESQLDCDSQGEKSTSRMSFRTDSAMKIIEIDGQPYAYCAPLK</sequence>
<comment type="caution">
    <text evidence="2">The sequence shown here is derived from an EMBL/GenBank/DDBJ whole genome shotgun (WGS) entry which is preliminary data.</text>
</comment>
<evidence type="ECO:0000313" key="3">
    <source>
        <dbReference type="EMBL" id="MDX8332365.1"/>
    </source>
</evidence>
<evidence type="ECO:0000256" key="1">
    <source>
        <dbReference type="SAM" id="MobiDB-lite"/>
    </source>
</evidence>
<accession>A0AAW9FPS1</accession>
<dbReference type="Proteomes" id="UP001277561">
    <property type="component" value="Unassembled WGS sequence"/>
</dbReference>
<name>A0AAW9FPS1_9HYPH</name>
<dbReference type="EMBL" id="JAVRAF010000014">
    <property type="protein sequence ID" value="MDX8305156.1"/>
    <property type="molecule type" value="Genomic_DNA"/>
</dbReference>
<dbReference type="EMBL" id="JAVRAD010000017">
    <property type="protein sequence ID" value="MDX8332365.1"/>
    <property type="molecule type" value="Genomic_DNA"/>
</dbReference>
<reference evidence="2 4" key="1">
    <citation type="journal article" date="2023" name="Phytobiomes J">
        <title>Deciphering the key players within the bacterial microbiota associated with aerial crown gall tumors on rhododendron: Insights into the gallobiome.</title>
        <authorList>
            <person name="Kuzmanovic N."/>
            <person name="Nesme J."/>
            <person name="Wolf J."/>
            <person name="Neumann-Schaal M."/>
            <person name="Petersen J."/>
            <person name="Fernandez-Gnecco G."/>
            <person name="Sproeer C."/>
            <person name="Bunk B."/>
            <person name="Overmann J."/>
            <person name="Sorensen S.J."/>
            <person name="Idczak E."/>
            <person name="Smalla K."/>
        </authorList>
    </citation>
    <scope>NUCLEOTIDE SEQUENCE</scope>
    <source>
        <strain evidence="2">Rho-11.1</strain>
        <strain evidence="4">rho-14.1</strain>
        <strain evidence="3">Rho-14.1</strain>
    </source>
</reference>
<evidence type="ECO:0008006" key="5">
    <source>
        <dbReference type="Google" id="ProtNLM"/>
    </source>
</evidence>
<evidence type="ECO:0000313" key="2">
    <source>
        <dbReference type="EMBL" id="MDX8305156.1"/>
    </source>
</evidence>
<evidence type="ECO:0000313" key="4">
    <source>
        <dbReference type="Proteomes" id="UP001277561"/>
    </source>
</evidence>
<protein>
    <recommendedName>
        <fullName evidence="5">DUF3617 domain-containing protein</fullName>
    </recommendedName>
</protein>
<keyword evidence="4" id="KW-1185">Reference proteome</keyword>